<dbReference type="InterPro" id="IPR009029">
    <property type="entry name" value="HMG_CoA_Rdtase_sub-bd_dom_sf"/>
</dbReference>
<evidence type="ECO:0000313" key="5">
    <source>
        <dbReference type="Proteomes" id="UP000019050"/>
    </source>
</evidence>
<dbReference type="GeneID" id="84816507"/>
<dbReference type="PROSITE" id="PS50065">
    <property type="entry name" value="HMG_COA_REDUCTASE_4"/>
    <property type="match status" value="1"/>
</dbReference>
<keyword evidence="3" id="KW-0520">NAD</keyword>
<dbReference type="PANTHER" id="PTHR10572:SF24">
    <property type="entry name" value="3-HYDROXY-3-METHYLGLUTARYL-COENZYME A REDUCTASE"/>
    <property type="match status" value="1"/>
</dbReference>
<dbReference type="Proteomes" id="UP000019050">
    <property type="component" value="Unassembled WGS sequence"/>
</dbReference>
<dbReference type="Gene3D" id="1.10.8.660">
    <property type="match status" value="1"/>
</dbReference>
<proteinExistence type="inferred from homology"/>
<dbReference type="Gene3D" id="3.90.770.10">
    <property type="entry name" value="3-hydroxy-3-methylglutaryl-coenzyme A Reductase, Chain A, domain 2"/>
    <property type="match status" value="2"/>
</dbReference>
<comment type="caution">
    <text evidence="4">The sequence shown here is derived from an EMBL/GenBank/DDBJ whole genome shotgun (WGS) entry which is preliminary data.</text>
</comment>
<gene>
    <name evidence="4" type="ORF">GCWU000182_000408</name>
</gene>
<dbReference type="AlphaFoldDB" id="W1Q4B2"/>
<dbReference type="InterPro" id="IPR023074">
    <property type="entry name" value="HMG_CoA_Rdtase_cat_sf"/>
</dbReference>
<evidence type="ECO:0000313" key="4">
    <source>
        <dbReference type="EMBL" id="ESK66067.1"/>
    </source>
</evidence>
<dbReference type="EMBL" id="ACIN03000003">
    <property type="protein sequence ID" value="ESK66067.1"/>
    <property type="molecule type" value="Genomic_DNA"/>
</dbReference>
<dbReference type="GO" id="GO:0004420">
    <property type="term" value="F:hydroxymethylglutaryl-CoA reductase (NADPH) activity"/>
    <property type="evidence" value="ECO:0007669"/>
    <property type="project" value="InterPro"/>
</dbReference>
<dbReference type="RefSeq" id="WP_023391061.1">
    <property type="nucleotide sequence ID" value="NZ_KI535340.1"/>
</dbReference>
<dbReference type="HOGENOM" id="CLU_033422_0_0_9"/>
<protein>
    <recommendedName>
        <fullName evidence="3">3-hydroxy-3-methylglutaryl coenzyme A reductase</fullName>
        <shortName evidence="3">HMG-CoA reductase</shortName>
        <ecNumber evidence="3">1.1.1.88</ecNumber>
    </recommendedName>
</protein>
<keyword evidence="2 3" id="KW-0560">Oxidoreductase</keyword>
<dbReference type="OrthoDB" id="9764892at2"/>
<dbReference type="InterPro" id="IPR023076">
    <property type="entry name" value="HMG_CoA_Rdtase_CS"/>
</dbReference>
<dbReference type="PANTHER" id="PTHR10572">
    <property type="entry name" value="3-HYDROXY-3-METHYLGLUTARYL-COENZYME A REDUCTASE"/>
    <property type="match status" value="1"/>
</dbReference>
<sequence>MPADFGGFYQKEISQRRAILATYLEEEGYGQALETALTLPESVANQLIENYVGNYSLPFGLAPTFKINGRDYVVPMAIEEPSVVAAASNGGKRLGNIQSQVLSRQLIGQIVLTDIEDLTAALEQVIVQKDRWLDLARAACPSMVARGGGPCDLWADSYGDDQGDFLCVYLSLDPCDAMGANVMNTVLEALAPEVEASLGGQALLRILSNHGDKLLVKARVSLPVSQLHANPEQALTLAKRLSQASRVAQLDPRRAVTHNKGIMNGVDAVLLATGNDWRAVEAGVHAHAARDGQYRGLSQWSLSADQARLEGELTLPLSIATVGGTLAVHPTAQLALAILGKPNARELAQIIAAVGLAQNFAALRALVTDGIQKGHMALQARSLALQVGASLEEVPALVKALRQAPTMNRSLAEQLLAQLRN</sequence>
<dbReference type="NCBIfam" id="TIGR00532">
    <property type="entry name" value="HMG_CoA_R_NAD"/>
    <property type="match status" value="1"/>
</dbReference>
<dbReference type="STRING" id="592010.GCWU000182_000408"/>
<dbReference type="InterPro" id="IPR004553">
    <property type="entry name" value="HMG_CoA_Rdtase_bac-typ"/>
</dbReference>
<comment type="pathway">
    <text evidence="3">Metabolic intermediate metabolism; (R)-mevalonate degradation; (S)-3-hydroxy-3-methylglutaryl-CoA from (R)-mevalonate: step 1/1.</text>
</comment>
<dbReference type="SUPFAM" id="SSF56542">
    <property type="entry name" value="Substrate-binding domain of HMG-CoA reductase"/>
    <property type="match status" value="1"/>
</dbReference>
<accession>W1Q4B2</accession>
<dbReference type="InterPro" id="IPR009023">
    <property type="entry name" value="HMG_CoA_Rdtase_NAD(P)-bd_sf"/>
</dbReference>
<keyword evidence="5" id="KW-1185">Reference proteome</keyword>
<dbReference type="PROSITE" id="PS01192">
    <property type="entry name" value="HMG_COA_REDUCTASE_3"/>
    <property type="match status" value="1"/>
</dbReference>
<dbReference type="InterPro" id="IPR002202">
    <property type="entry name" value="HMG_CoA_Rdtase"/>
</dbReference>
<dbReference type="UniPathway" id="UPA00257">
    <property type="reaction ID" value="UER00367"/>
</dbReference>
<organism evidence="4 5">
    <name type="scientific">Abiotrophia defectiva ATCC 49176</name>
    <dbReference type="NCBI Taxonomy" id="592010"/>
    <lineage>
        <taxon>Bacteria</taxon>
        <taxon>Bacillati</taxon>
        <taxon>Bacillota</taxon>
        <taxon>Bacilli</taxon>
        <taxon>Lactobacillales</taxon>
        <taxon>Aerococcaceae</taxon>
        <taxon>Abiotrophia</taxon>
    </lineage>
</organism>
<evidence type="ECO:0000256" key="1">
    <source>
        <dbReference type="ARBA" id="ARBA00007661"/>
    </source>
</evidence>
<dbReference type="CDD" id="cd00644">
    <property type="entry name" value="HMG-CoA_reductase_classII"/>
    <property type="match status" value="1"/>
</dbReference>
<name>W1Q4B2_ABIDE</name>
<evidence type="ECO:0000256" key="3">
    <source>
        <dbReference type="RuleBase" id="RU361219"/>
    </source>
</evidence>
<comment type="similarity">
    <text evidence="1 3">Belongs to the HMG-CoA reductase family.</text>
</comment>
<evidence type="ECO:0000256" key="2">
    <source>
        <dbReference type="ARBA" id="ARBA00023002"/>
    </source>
</evidence>
<comment type="catalytic activity">
    <reaction evidence="3">
        <text>(R)-mevalonate + 2 NAD(+) + CoA = (3S)-3-hydroxy-3-methylglutaryl-CoA + 2 NADH + 2 H(+)</text>
        <dbReference type="Rhea" id="RHEA:14833"/>
        <dbReference type="ChEBI" id="CHEBI:15378"/>
        <dbReference type="ChEBI" id="CHEBI:36464"/>
        <dbReference type="ChEBI" id="CHEBI:43074"/>
        <dbReference type="ChEBI" id="CHEBI:57287"/>
        <dbReference type="ChEBI" id="CHEBI:57540"/>
        <dbReference type="ChEBI" id="CHEBI:57945"/>
        <dbReference type="EC" id="1.1.1.88"/>
    </reaction>
</comment>
<dbReference type="eggNOG" id="COG1257">
    <property type="taxonomic scope" value="Bacteria"/>
</dbReference>
<dbReference type="GO" id="GO:0015936">
    <property type="term" value="P:coenzyme A metabolic process"/>
    <property type="evidence" value="ECO:0007669"/>
    <property type="project" value="InterPro"/>
</dbReference>
<dbReference type="Pfam" id="PF00368">
    <property type="entry name" value="HMG-CoA_red"/>
    <property type="match status" value="1"/>
</dbReference>
<dbReference type="GO" id="GO:0140643">
    <property type="term" value="F:hydroxymethylglutaryl-CoA reductase (NADH) activity"/>
    <property type="evidence" value="ECO:0007669"/>
    <property type="project" value="UniProtKB-EC"/>
</dbReference>
<dbReference type="EC" id="1.1.1.88" evidence="3"/>
<dbReference type="SUPFAM" id="SSF55035">
    <property type="entry name" value="NAD-binding domain of HMG-CoA reductase"/>
    <property type="match status" value="1"/>
</dbReference>
<reference evidence="4" key="1">
    <citation type="submission" date="2013-06" db="EMBL/GenBank/DDBJ databases">
        <authorList>
            <person name="Weinstock G."/>
            <person name="Sodergren E."/>
            <person name="Clifton S."/>
            <person name="Fulton L."/>
            <person name="Fulton B."/>
            <person name="Courtney L."/>
            <person name="Fronick C."/>
            <person name="Harrison M."/>
            <person name="Strong C."/>
            <person name="Farmer C."/>
            <person name="Delahaunty K."/>
            <person name="Markovic C."/>
            <person name="Hall O."/>
            <person name="Minx P."/>
            <person name="Tomlinson C."/>
            <person name="Mitreva M."/>
            <person name="Nelson J."/>
            <person name="Hou S."/>
            <person name="Wollam A."/>
            <person name="Pepin K.H."/>
            <person name="Johnson M."/>
            <person name="Bhonagiri V."/>
            <person name="Nash W.E."/>
            <person name="Warren W."/>
            <person name="Chinwalla A."/>
            <person name="Mardis E.R."/>
            <person name="Wilson R.K."/>
        </authorList>
    </citation>
    <scope>NUCLEOTIDE SEQUENCE [LARGE SCALE GENOMIC DNA]</scope>
    <source>
        <strain evidence="4">ATCC 49176</strain>
    </source>
</reference>